<evidence type="ECO:0000313" key="8">
    <source>
        <dbReference type="Proteomes" id="UP001595685"/>
    </source>
</evidence>
<keyword evidence="2 5" id="KW-0812">Transmembrane</keyword>
<feature type="transmembrane region" description="Helical" evidence="5">
    <location>
        <begin position="316"/>
        <end position="334"/>
    </location>
</feature>
<feature type="transmembrane region" description="Helical" evidence="5">
    <location>
        <begin position="260"/>
        <end position="280"/>
    </location>
</feature>
<name>A0ABV7WF60_9MICO</name>
<dbReference type="RefSeq" id="WP_340293628.1">
    <property type="nucleotide sequence ID" value="NZ_JBBEOI010000115.1"/>
</dbReference>
<dbReference type="InterPro" id="IPR026841">
    <property type="entry name" value="Aur1/Ipt1"/>
</dbReference>
<dbReference type="PANTHER" id="PTHR31310">
    <property type="match status" value="1"/>
</dbReference>
<keyword evidence="3 5" id="KW-1133">Transmembrane helix</keyword>
<comment type="subcellular location">
    <subcellularLocation>
        <location evidence="1">Membrane</location>
        <topology evidence="1">Multi-pass membrane protein</topology>
    </subcellularLocation>
</comment>
<feature type="transmembrane region" description="Helical" evidence="5">
    <location>
        <begin position="98"/>
        <end position="117"/>
    </location>
</feature>
<dbReference type="EMBL" id="JBHRWW010000003">
    <property type="protein sequence ID" value="MFC3688090.1"/>
    <property type="molecule type" value="Genomic_DNA"/>
</dbReference>
<keyword evidence="8" id="KW-1185">Reference proteome</keyword>
<evidence type="ECO:0000256" key="2">
    <source>
        <dbReference type="ARBA" id="ARBA00022692"/>
    </source>
</evidence>
<evidence type="ECO:0000256" key="3">
    <source>
        <dbReference type="ARBA" id="ARBA00022989"/>
    </source>
</evidence>
<evidence type="ECO:0000256" key="5">
    <source>
        <dbReference type="SAM" id="Phobius"/>
    </source>
</evidence>
<dbReference type="Pfam" id="PF14378">
    <property type="entry name" value="PAP2_3"/>
    <property type="match status" value="1"/>
</dbReference>
<feature type="transmembrane region" description="Helical" evidence="5">
    <location>
        <begin position="56"/>
        <end position="77"/>
    </location>
</feature>
<gene>
    <name evidence="7" type="ORF">ACFOLH_07025</name>
</gene>
<evidence type="ECO:0000313" key="7">
    <source>
        <dbReference type="EMBL" id="MFC3688090.1"/>
    </source>
</evidence>
<accession>A0ABV7WF60</accession>
<dbReference type="Gene3D" id="1.20.144.10">
    <property type="entry name" value="Phosphatidic acid phosphatase type 2/haloperoxidase"/>
    <property type="match status" value="1"/>
</dbReference>
<organism evidence="7 8">
    <name type="scientific">Aquipuribacter hungaricus</name>
    <dbReference type="NCBI Taxonomy" id="545624"/>
    <lineage>
        <taxon>Bacteria</taxon>
        <taxon>Bacillati</taxon>
        <taxon>Actinomycetota</taxon>
        <taxon>Actinomycetes</taxon>
        <taxon>Micrococcales</taxon>
        <taxon>Intrasporangiaceae</taxon>
        <taxon>Aquipuribacter</taxon>
    </lineage>
</organism>
<dbReference type="InterPro" id="IPR052185">
    <property type="entry name" value="IPC_Synthase-Related"/>
</dbReference>
<keyword evidence="4 5" id="KW-0472">Membrane</keyword>
<dbReference type="InterPro" id="IPR036938">
    <property type="entry name" value="PAP2/HPO_sf"/>
</dbReference>
<evidence type="ECO:0000256" key="1">
    <source>
        <dbReference type="ARBA" id="ARBA00004141"/>
    </source>
</evidence>
<proteinExistence type="predicted"/>
<feature type="transmembrane region" description="Helical" evidence="5">
    <location>
        <begin position="165"/>
        <end position="187"/>
    </location>
</feature>
<reference evidence="8" key="1">
    <citation type="journal article" date="2019" name="Int. J. Syst. Evol. Microbiol.">
        <title>The Global Catalogue of Microorganisms (GCM) 10K type strain sequencing project: providing services to taxonomists for standard genome sequencing and annotation.</title>
        <authorList>
            <consortium name="The Broad Institute Genomics Platform"/>
            <consortium name="The Broad Institute Genome Sequencing Center for Infectious Disease"/>
            <person name="Wu L."/>
            <person name="Ma J."/>
        </authorList>
    </citation>
    <scope>NUCLEOTIDE SEQUENCE [LARGE SCALE GENOMIC DNA]</scope>
    <source>
        <strain evidence="8">NCAIM B.02333</strain>
    </source>
</reference>
<feature type="transmembrane region" description="Helical" evidence="5">
    <location>
        <begin position="194"/>
        <end position="215"/>
    </location>
</feature>
<protein>
    <submittedName>
        <fullName evidence="7">Phosphatase PAP2 family protein</fullName>
    </submittedName>
</protein>
<dbReference type="PANTHER" id="PTHR31310:SF7">
    <property type="entry name" value="PA-PHOSPHATASE RELATED-FAMILY PROTEIN DDB_G0268928"/>
    <property type="match status" value="1"/>
</dbReference>
<feature type="transmembrane region" description="Helical" evidence="5">
    <location>
        <begin position="12"/>
        <end position="36"/>
    </location>
</feature>
<feature type="domain" description="Inositolphosphotransferase Aur1/Ipt1" evidence="6">
    <location>
        <begin position="156"/>
        <end position="329"/>
    </location>
</feature>
<evidence type="ECO:0000256" key="4">
    <source>
        <dbReference type="ARBA" id="ARBA00023136"/>
    </source>
</evidence>
<feature type="transmembrane region" description="Helical" evidence="5">
    <location>
        <begin position="292"/>
        <end position="310"/>
    </location>
</feature>
<evidence type="ECO:0000259" key="6">
    <source>
        <dbReference type="Pfam" id="PF14378"/>
    </source>
</evidence>
<comment type="caution">
    <text evidence="7">The sequence shown here is derived from an EMBL/GenBank/DDBJ whole genome shotgun (WGS) entry which is preliminary data.</text>
</comment>
<dbReference type="CDD" id="cd03386">
    <property type="entry name" value="PAP2_Aur1_like"/>
    <property type="match status" value="1"/>
</dbReference>
<dbReference type="SUPFAM" id="SSF48317">
    <property type="entry name" value="Acid phosphatase/Vanadium-dependent haloperoxidase"/>
    <property type="match status" value="1"/>
</dbReference>
<dbReference type="Proteomes" id="UP001595685">
    <property type="component" value="Unassembled WGS sequence"/>
</dbReference>
<sequence>MFTDQTAVPVAAWQRLLGVTLATTLAFGVLMLVTAWAQGLPLRDPDGLLGPSYVRLPLIAAGMMLLDLVPRVGLRVWRTRRPLAAVVRDVARERLSGRRVAVVAAGLASFYISYVAYRNLKSFLPFVNQDLYDRWLVGSDLWFTGGTQPGDLLHDLLGTGVSADLLSATYMVFLPFVPASLAAALVWSDDLSRGAWYASALSLNWIFGTLSYYALPSLGPIYVEPYRFFDLPTTAVTGLQDALWGNRVEVLTDPHATQSVHGIAAFASLHTSIVFTAALIATLCRMPSFVRWGMWVFFVLTALATVYFGWHYVLDVVAGVLLGGAAVWLAALMTGRTGPLSRPRVRAEARTSELLAA</sequence>